<evidence type="ECO:0000313" key="2">
    <source>
        <dbReference type="Proteomes" id="UP001595617"/>
    </source>
</evidence>
<evidence type="ECO:0000313" key="1">
    <source>
        <dbReference type="EMBL" id="MFC3852866.1"/>
    </source>
</evidence>
<dbReference type="RefSeq" id="WP_380695479.1">
    <property type="nucleotide sequence ID" value="NZ_JBHRYR010000003.1"/>
</dbReference>
<sequence>MDYEEFKRQLGKAGISGREFSRIVKLNPNSLTNYSKTGKIPAHWAIVVVLMGEMAEKGLDFKTVIESVELEPNKPRGAAKDGQFGGNRKE</sequence>
<comment type="caution">
    <text evidence="1">The sequence shown here is derived from an EMBL/GenBank/DDBJ whole genome shotgun (WGS) entry which is preliminary data.</text>
</comment>
<gene>
    <name evidence="1" type="ORF">ACFOOG_08480</name>
</gene>
<keyword evidence="2" id="KW-1185">Reference proteome</keyword>
<name>A0ABV7ZXD4_9GAMM</name>
<proteinExistence type="predicted"/>
<dbReference type="EMBL" id="JBHRYR010000003">
    <property type="protein sequence ID" value="MFC3852866.1"/>
    <property type="molecule type" value="Genomic_DNA"/>
</dbReference>
<protein>
    <submittedName>
        <fullName evidence="1">XRE family transcriptional regulator</fullName>
    </submittedName>
</protein>
<dbReference type="Proteomes" id="UP001595617">
    <property type="component" value="Unassembled WGS sequence"/>
</dbReference>
<reference evidence="2" key="1">
    <citation type="journal article" date="2019" name="Int. J. Syst. Evol. Microbiol.">
        <title>The Global Catalogue of Microorganisms (GCM) 10K type strain sequencing project: providing services to taxonomists for standard genome sequencing and annotation.</title>
        <authorList>
            <consortium name="The Broad Institute Genomics Platform"/>
            <consortium name="The Broad Institute Genome Sequencing Center for Infectious Disease"/>
            <person name="Wu L."/>
            <person name="Ma J."/>
        </authorList>
    </citation>
    <scope>NUCLEOTIDE SEQUENCE [LARGE SCALE GENOMIC DNA]</scope>
    <source>
        <strain evidence="2">IBRC 10765</strain>
    </source>
</reference>
<accession>A0ABV7ZXD4</accession>
<organism evidence="1 2">
    <name type="scientific">Saccharospirillum mangrovi</name>
    <dbReference type="NCBI Taxonomy" id="2161747"/>
    <lineage>
        <taxon>Bacteria</taxon>
        <taxon>Pseudomonadati</taxon>
        <taxon>Pseudomonadota</taxon>
        <taxon>Gammaproteobacteria</taxon>
        <taxon>Oceanospirillales</taxon>
        <taxon>Saccharospirillaceae</taxon>
        <taxon>Saccharospirillum</taxon>
    </lineage>
</organism>